<dbReference type="PANTHER" id="PTHR42954:SF2">
    <property type="entry name" value="FE(2+) TRANSPORT PROTEIN A"/>
    <property type="match status" value="1"/>
</dbReference>
<keyword evidence="1" id="KW-0408">Iron</keyword>
<evidence type="ECO:0000256" key="1">
    <source>
        <dbReference type="ARBA" id="ARBA00023004"/>
    </source>
</evidence>
<dbReference type="STRING" id="52560.SAMN04488082_12639"/>
<dbReference type="Gene3D" id="2.30.30.90">
    <property type="match status" value="1"/>
</dbReference>
<gene>
    <name evidence="3" type="ORF">SAMN04488082_12639</name>
</gene>
<dbReference type="Proteomes" id="UP000198635">
    <property type="component" value="Unassembled WGS sequence"/>
</dbReference>
<proteinExistence type="predicted"/>
<evidence type="ECO:0000259" key="2">
    <source>
        <dbReference type="SMART" id="SM00899"/>
    </source>
</evidence>
<dbReference type="InterPro" id="IPR038157">
    <property type="entry name" value="FeoA_core_dom"/>
</dbReference>
<reference evidence="4" key="1">
    <citation type="submission" date="2016-10" db="EMBL/GenBank/DDBJ databases">
        <authorList>
            <person name="Varghese N."/>
            <person name="Submissions S."/>
        </authorList>
    </citation>
    <scope>NUCLEOTIDE SEQUENCE [LARGE SCALE GENOMIC DNA]</scope>
    <source>
        <strain evidence="4">DSM 5918</strain>
    </source>
</reference>
<accession>A0A1I3ZRA9</accession>
<dbReference type="InterPro" id="IPR008988">
    <property type="entry name" value="Transcriptional_repressor_C"/>
</dbReference>
<feature type="domain" description="Ferrous iron transporter FeoA-like" evidence="2">
    <location>
        <begin position="5"/>
        <end position="77"/>
    </location>
</feature>
<dbReference type="Pfam" id="PF04023">
    <property type="entry name" value="FeoA"/>
    <property type="match status" value="1"/>
</dbReference>
<dbReference type="InterPro" id="IPR052713">
    <property type="entry name" value="FeoA"/>
</dbReference>
<dbReference type="OrthoDB" id="9811076at2"/>
<dbReference type="PANTHER" id="PTHR42954">
    <property type="entry name" value="FE(2+) TRANSPORT PROTEIN A"/>
    <property type="match status" value="1"/>
</dbReference>
<protein>
    <submittedName>
        <fullName evidence="3">Ferrous iron transport protein A</fullName>
    </submittedName>
</protein>
<evidence type="ECO:0000313" key="3">
    <source>
        <dbReference type="EMBL" id="SFK46704.1"/>
    </source>
</evidence>
<organism evidence="3 4">
    <name type="scientific">Desulfomicrobium apsheronum</name>
    <dbReference type="NCBI Taxonomy" id="52560"/>
    <lineage>
        <taxon>Bacteria</taxon>
        <taxon>Pseudomonadati</taxon>
        <taxon>Thermodesulfobacteriota</taxon>
        <taxon>Desulfovibrionia</taxon>
        <taxon>Desulfovibrionales</taxon>
        <taxon>Desulfomicrobiaceae</taxon>
        <taxon>Desulfomicrobium</taxon>
    </lineage>
</organism>
<dbReference type="SUPFAM" id="SSF50037">
    <property type="entry name" value="C-terminal domain of transcriptional repressors"/>
    <property type="match status" value="1"/>
</dbReference>
<dbReference type="SMART" id="SM00899">
    <property type="entry name" value="FeoA"/>
    <property type="match status" value="1"/>
</dbReference>
<dbReference type="AlphaFoldDB" id="A0A1I3ZRA9"/>
<dbReference type="EMBL" id="FORX01000026">
    <property type="protein sequence ID" value="SFK46704.1"/>
    <property type="molecule type" value="Genomic_DNA"/>
</dbReference>
<dbReference type="RefSeq" id="WP_092379203.1">
    <property type="nucleotide sequence ID" value="NZ_FORX01000026.1"/>
</dbReference>
<dbReference type="GO" id="GO:0046914">
    <property type="term" value="F:transition metal ion binding"/>
    <property type="evidence" value="ECO:0007669"/>
    <property type="project" value="InterPro"/>
</dbReference>
<evidence type="ECO:0000313" key="4">
    <source>
        <dbReference type="Proteomes" id="UP000198635"/>
    </source>
</evidence>
<dbReference type="InterPro" id="IPR007167">
    <property type="entry name" value="Fe-transptr_FeoA-like"/>
</dbReference>
<name>A0A1I3ZRA9_9BACT</name>
<keyword evidence="4" id="KW-1185">Reference proteome</keyword>
<sequence length="85" mass="9313">MNSTITLRSMQADQSGIIDSISASGELGRRIRDMGLVPGTQVTIMGRAPLKDPVALRLRDFTLTLRNNEADLIMVNVNNSGENRQ</sequence>